<evidence type="ECO:0000256" key="2">
    <source>
        <dbReference type="ARBA" id="ARBA00022803"/>
    </source>
</evidence>
<dbReference type="Pfam" id="PF13424">
    <property type="entry name" value="TPR_12"/>
    <property type="match status" value="1"/>
</dbReference>
<dbReference type="Pfam" id="PF13432">
    <property type="entry name" value="TPR_16"/>
    <property type="match status" value="1"/>
</dbReference>
<evidence type="ECO:0000313" key="6">
    <source>
        <dbReference type="Proteomes" id="UP000238358"/>
    </source>
</evidence>
<feature type="repeat" description="TPR" evidence="3">
    <location>
        <begin position="110"/>
        <end position="143"/>
    </location>
</feature>
<evidence type="ECO:0000256" key="1">
    <source>
        <dbReference type="ARBA" id="ARBA00022737"/>
    </source>
</evidence>
<dbReference type="InterPro" id="IPR050498">
    <property type="entry name" value="Ycf3"/>
</dbReference>
<sequence>MRRWKECILAGLISCFLAVPCLSLANDEKILEGAGGGAIALQTDGKSDLLQAVRAKDYDKALQIVNGQIEAHPGDADAYDRRSAIYALLGRYDQALADCDKAISLEPGAAFHYFNRGAIYEQRKEYQLAVNDYTKALSLSQNGDHLQGLMYFNRARAYTAIEAYDKALADLKQGEKLAPAFPHNYFLESLVYEKKGDKKLADRSRHVGVMYELMHRGDYFLAGSVAEEAGFYDQSLALLQEAVKRHPDDSRVYSERGLVYAKMGQDELAIADLTRALALKETAMDYNNRGECYRHLKQFDLAKRDYDQSIRLATDDDDKLAVYDSLGQLAIDQGDYRRAAQYLSQALAIKPYEDGYRLRSQVWRKLGDTKRADQDEAAAQEIEQRELLGS</sequence>
<feature type="chain" id="PRO_5015564717" evidence="4">
    <location>
        <begin position="26"/>
        <end position="390"/>
    </location>
</feature>
<dbReference type="Pfam" id="PF00515">
    <property type="entry name" value="TPR_1"/>
    <property type="match status" value="1"/>
</dbReference>
<gene>
    <name evidence="5" type="ORF">C6Y28_00180</name>
</gene>
<feature type="signal peptide" evidence="4">
    <location>
        <begin position="1"/>
        <end position="25"/>
    </location>
</feature>
<dbReference type="Pfam" id="PF13181">
    <property type="entry name" value="TPR_8"/>
    <property type="match status" value="1"/>
</dbReference>
<evidence type="ECO:0000313" key="5">
    <source>
        <dbReference type="EMBL" id="AVO26170.1"/>
    </source>
</evidence>
<dbReference type="Proteomes" id="UP000238358">
    <property type="component" value="Chromosome"/>
</dbReference>
<feature type="repeat" description="TPR" evidence="3">
    <location>
        <begin position="250"/>
        <end position="283"/>
    </location>
</feature>
<feature type="repeat" description="TPR" evidence="3">
    <location>
        <begin position="320"/>
        <end position="353"/>
    </location>
</feature>
<reference evidence="5 6" key="1">
    <citation type="journal article" date="2018" name="Genome Announc.">
        <title>Complete genomes of two Megasphaera elsdenii strains, NCIMB 702410 and ATCC 25940.</title>
        <authorList>
            <person name="Hatmaker E.A."/>
            <person name="O'Dell K."/>
            <person name="Riley L.A."/>
            <person name="Klingeman D.M."/>
            <person name="Guss A.M."/>
        </authorList>
    </citation>
    <scope>NUCLEOTIDE SEQUENCE [LARGE SCALE GENOMIC DNA]</scope>
    <source>
        <strain evidence="5 6">NCIMB702410</strain>
    </source>
</reference>
<dbReference type="OrthoDB" id="1624959at2"/>
<dbReference type="Pfam" id="PF07719">
    <property type="entry name" value="TPR_2"/>
    <property type="match status" value="1"/>
</dbReference>
<dbReference type="SUPFAM" id="SSF48452">
    <property type="entry name" value="TPR-like"/>
    <property type="match status" value="2"/>
</dbReference>
<evidence type="ECO:0000256" key="4">
    <source>
        <dbReference type="SAM" id="SignalP"/>
    </source>
</evidence>
<dbReference type="PANTHER" id="PTHR44858:SF1">
    <property type="entry name" value="UDP-N-ACETYLGLUCOSAMINE--PEPTIDE N-ACETYLGLUCOSAMINYLTRANSFERASE SPINDLY-RELATED"/>
    <property type="match status" value="1"/>
</dbReference>
<dbReference type="EMBL" id="CP027569">
    <property type="protein sequence ID" value="AVO26170.1"/>
    <property type="molecule type" value="Genomic_DNA"/>
</dbReference>
<keyword evidence="1" id="KW-0677">Repeat</keyword>
<dbReference type="RefSeq" id="WP_027894785.1">
    <property type="nucleotide sequence ID" value="NZ_CAUBJK010000036.1"/>
</dbReference>
<dbReference type="PANTHER" id="PTHR44858">
    <property type="entry name" value="TETRATRICOPEPTIDE REPEAT PROTEIN 6"/>
    <property type="match status" value="1"/>
</dbReference>
<keyword evidence="4" id="KW-0732">Signal</keyword>
<dbReference type="InterPro" id="IPR013105">
    <property type="entry name" value="TPR_2"/>
</dbReference>
<feature type="repeat" description="TPR" evidence="3">
    <location>
        <begin position="76"/>
        <end position="109"/>
    </location>
</feature>
<evidence type="ECO:0000256" key="3">
    <source>
        <dbReference type="PROSITE-ProRule" id="PRU00339"/>
    </source>
</evidence>
<dbReference type="Gene3D" id="1.25.40.10">
    <property type="entry name" value="Tetratricopeptide repeat domain"/>
    <property type="match status" value="4"/>
</dbReference>
<dbReference type="SMART" id="SM00028">
    <property type="entry name" value="TPR"/>
    <property type="match status" value="7"/>
</dbReference>
<dbReference type="AlphaFoldDB" id="A0A2S0M3Z3"/>
<organism evidence="5 6">
    <name type="scientific">Megasphaera elsdenii</name>
    <dbReference type="NCBI Taxonomy" id="907"/>
    <lineage>
        <taxon>Bacteria</taxon>
        <taxon>Bacillati</taxon>
        <taxon>Bacillota</taxon>
        <taxon>Negativicutes</taxon>
        <taxon>Veillonellales</taxon>
        <taxon>Veillonellaceae</taxon>
        <taxon>Megasphaera</taxon>
    </lineage>
</organism>
<protein>
    <submittedName>
        <fullName evidence="5">Tetratricopeptide repeat protein</fullName>
    </submittedName>
</protein>
<proteinExistence type="predicted"/>
<accession>A0A2S0M3Z3</accession>
<dbReference type="PROSITE" id="PS50005">
    <property type="entry name" value="TPR"/>
    <property type="match status" value="4"/>
</dbReference>
<keyword evidence="2 3" id="KW-0802">TPR repeat</keyword>
<dbReference type="InterPro" id="IPR019734">
    <property type="entry name" value="TPR_rpt"/>
</dbReference>
<name>A0A2S0M3Z3_MEGEL</name>
<dbReference type="InterPro" id="IPR011990">
    <property type="entry name" value="TPR-like_helical_dom_sf"/>
</dbReference>